<dbReference type="HAMAP" id="MF_01107">
    <property type="entry name" value="ArgD_aminotrans_3"/>
    <property type="match status" value="1"/>
</dbReference>
<dbReference type="InterPro" id="IPR050103">
    <property type="entry name" value="Class-III_PLP-dep_AT"/>
</dbReference>
<evidence type="ECO:0000313" key="5">
    <source>
        <dbReference type="Proteomes" id="UP000194946"/>
    </source>
</evidence>
<dbReference type="PANTHER" id="PTHR11986:SF113">
    <property type="entry name" value="SUCCINYLORNITHINE TRANSAMINASE"/>
    <property type="match status" value="1"/>
</dbReference>
<dbReference type="EMBL" id="JOPB01000007">
    <property type="protein sequence ID" value="OUI78236.1"/>
    <property type="molecule type" value="Genomic_DNA"/>
</dbReference>
<comment type="subcellular location">
    <subcellularLocation>
        <location evidence="3">Cytoplasm</location>
    </subcellularLocation>
</comment>
<dbReference type="EC" id="2.6.1.11" evidence="3"/>
<dbReference type="GO" id="GO:0030170">
    <property type="term" value="F:pyridoxal phosphate binding"/>
    <property type="evidence" value="ECO:0007669"/>
    <property type="project" value="InterPro"/>
</dbReference>
<evidence type="ECO:0000256" key="1">
    <source>
        <dbReference type="ARBA" id="ARBA00022576"/>
    </source>
</evidence>
<proteinExistence type="inferred from homology"/>
<dbReference type="InterPro" id="IPR015424">
    <property type="entry name" value="PyrdxlP-dep_Trfase"/>
</dbReference>
<evidence type="ECO:0000313" key="4">
    <source>
        <dbReference type="EMBL" id="OUI78236.1"/>
    </source>
</evidence>
<keyword evidence="3" id="KW-0963">Cytoplasm</keyword>
<keyword evidence="5" id="KW-1185">Reference proteome</keyword>
<organism evidence="4 5">
    <name type="scientific">Commensalibacter intestini</name>
    <dbReference type="NCBI Taxonomy" id="479936"/>
    <lineage>
        <taxon>Bacteria</taxon>
        <taxon>Pseudomonadati</taxon>
        <taxon>Pseudomonadota</taxon>
        <taxon>Alphaproteobacteria</taxon>
        <taxon>Acetobacterales</taxon>
        <taxon>Acetobacteraceae</taxon>
    </lineage>
</organism>
<dbReference type="NCBIfam" id="TIGR00707">
    <property type="entry name" value="argD"/>
    <property type="match status" value="1"/>
</dbReference>
<reference evidence="5" key="1">
    <citation type="submission" date="2014-06" db="EMBL/GenBank/DDBJ databases">
        <authorList>
            <person name="Winans N.J."/>
            <person name="Newell P.D."/>
            <person name="Douglas A.E."/>
        </authorList>
    </citation>
    <scope>NUCLEOTIDE SEQUENCE [LARGE SCALE GENOMIC DNA]</scope>
    <source>
        <strain evidence="5">DmL_052</strain>
    </source>
</reference>
<comment type="similarity">
    <text evidence="3">Belongs to the class-III pyridoxal-phosphate-dependent aminotransferase family. ArgD subfamily.</text>
</comment>
<dbReference type="CDD" id="cd00610">
    <property type="entry name" value="OAT_like"/>
    <property type="match status" value="1"/>
</dbReference>
<dbReference type="GO" id="GO:0005737">
    <property type="term" value="C:cytoplasm"/>
    <property type="evidence" value="ECO:0007669"/>
    <property type="project" value="UniProtKB-SubCell"/>
</dbReference>
<keyword evidence="3 4" id="KW-0808">Transferase</keyword>
<dbReference type="Gene3D" id="3.40.640.10">
    <property type="entry name" value="Type I PLP-dependent aspartate aminotransferase-like (Major domain)"/>
    <property type="match status" value="1"/>
</dbReference>
<keyword evidence="1 3" id="KW-0032">Aminotransferase</keyword>
<dbReference type="GO" id="GO:0042802">
    <property type="term" value="F:identical protein binding"/>
    <property type="evidence" value="ECO:0007669"/>
    <property type="project" value="TreeGrafter"/>
</dbReference>
<dbReference type="InterPro" id="IPR015422">
    <property type="entry name" value="PyrdxlP-dep_Trfase_small"/>
</dbReference>
<comment type="catalytic activity">
    <reaction evidence="3">
        <text>N(2)-acetyl-L-ornithine + 2-oxoglutarate = N-acetyl-L-glutamate 5-semialdehyde + L-glutamate</text>
        <dbReference type="Rhea" id="RHEA:18049"/>
        <dbReference type="ChEBI" id="CHEBI:16810"/>
        <dbReference type="ChEBI" id="CHEBI:29123"/>
        <dbReference type="ChEBI" id="CHEBI:29985"/>
        <dbReference type="ChEBI" id="CHEBI:57805"/>
        <dbReference type="EC" id="2.6.1.11"/>
    </reaction>
</comment>
<dbReference type="PANTHER" id="PTHR11986">
    <property type="entry name" value="AMINOTRANSFERASE CLASS III"/>
    <property type="match status" value="1"/>
</dbReference>
<comment type="cofactor">
    <cofactor evidence="3">
        <name>pyridoxal 5'-phosphate</name>
        <dbReference type="ChEBI" id="CHEBI:597326"/>
    </cofactor>
    <text evidence="3">Binds 1 pyridoxal phosphate per subunit.</text>
</comment>
<keyword evidence="3" id="KW-0055">Arginine biosynthesis</keyword>
<dbReference type="UniPathway" id="UPA00068">
    <property type="reaction ID" value="UER00109"/>
</dbReference>
<dbReference type="Pfam" id="PF00202">
    <property type="entry name" value="Aminotran_3"/>
    <property type="match status" value="1"/>
</dbReference>
<dbReference type="PIRSF" id="PIRSF000521">
    <property type="entry name" value="Transaminase_4ab_Lys_Orn"/>
    <property type="match status" value="1"/>
</dbReference>
<dbReference type="GO" id="GO:0003992">
    <property type="term" value="F:N2-acetyl-L-ornithine:2-oxoglutarate 5-aminotransferase activity"/>
    <property type="evidence" value="ECO:0007669"/>
    <property type="project" value="UniProtKB-UniRule"/>
</dbReference>
<feature type="modified residue" description="N6-(pyridoxal phosphate)lysine" evidence="3">
    <location>
        <position position="243"/>
    </location>
</feature>
<dbReference type="GO" id="GO:0006526">
    <property type="term" value="P:L-arginine biosynthetic process"/>
    <property type="evidence" value="ECO:0007669"/>
    <property type="project" value="UniProtKB-UniRule"/>
</dbReference>
<dbReference type="RefSeq" id="WP_086632342.1">
    <property type="nucleotide sequence ID" value="NZ_JOPB01000007.1"/>
</dbReference>
<feature type="binding site" evidence="3">
    <location>
        <position position="271"/>
    </location>
    <ligand>
        <name>N(2)-acetyl-L-ornithine</name>
        <dbReference type="ChEBI" id="CHEBI:57805"/>
    </ligand>
</feature>
<feature type="binding site" evidence="3">
    <location>
        <position position="129"/>
    </location>
    <ligand>
        <name>pyridoxal 5'-phosphate</name>
        <dbReference type="ChEBI" id="CHEBI:597326"/>
    </ligand>
</feature>
<protein>
    <recommendedName>
        <fullName evidence="3">Acetylornithine aminotransferase</fullName>
        <shortName evidence="3">ACOAT</shortName>
        <ecNumber evidence="3">2.6.1.11</ecNumber>
    </recommendedName>
</protein>
<keyword evidence="2 3" id="KW-0663">Pyridoxal phosphate</keyword>
<comment type="caution">
    <text evidence="4">The sequence shown here is derived from an EMBL/GenBank/DDBJ whole genome shotgun (WGS) entry which is preliminary data.</text>
</comment>
<dbReference type="Gene3D" id="3.90.1150.10">
    <property type="entry name" value="Aspartate Aminotransferase, domain 1"/>
    <property type="match status" value="1"/>
</dbReference>
<feature type="binding site" evidence="3">
    <location>
        <position position="272"/>
    </location>
    <ligand>
        <name>pyridoxal 5'-phosphate</name>
        <dbReference type="ChEBI" id="CHEBI:597326"/>
    </ligand>
</feature>
<comment type="pathway">
    <text evidence="3">Amino-acid biosynthesis; L-arginine biosynthesis; N(2)-acetyl-L-ornithine from L-glutamate: step 4/4.</text>
</comment>
<dbReference type="FunFam" id="3.40.640.10:FF:000004">
    <property type="entry name" value="Acetylornithine aminotransferase"/>
    <property type="match status" value="1"/>
</dbReference>
<dbReference type="SUPFAM" id="SSF53383">
    <property type="entry name" value="PLP-dependent transferases"/>
    <property type="match status" value="1"/>
</dbReference>
<dbReference type="NCBIfam" id="NF002325">
    <property type="entry name" value="PRK01278.1"/>
    <property type="match status" value="1"/>
</dbReference>
<name>A0A251ZU86_9PROT</name>
<sequence>MIPVLMPTYNRADLAFAQGQGSWLFTEDKRRFLDFGAGIATSSIGHNHPHLANAIAEQAKLVLHVSNLYRIPQAEKLAERLVEISFADSVFFCNSGAEANEGLIKGIRRAQFKNGHPERTDIICFEHAFHGRTLATLTATGNPKYLEGFEPRLPGIKHIPLNDLEALNKAVDEHTAGFLIEPIQGESGVNTVPEEFLRELRKICDEKGLFLGFDEVQCGMGRTGKMFAYQWTDIEPDIMSLAKGIAGGVPMGAFLAKELIAKHLTPGTHGSTFGGNPLACAAANAVLDILLAPGFLDHVIKTGHYLQNELQSLVAQYPTIFEAVKGKGLMLGLKGKLPPAEIQNAALHQNLLTVAAGNNVVRIIPPLIISEEECKDGANRLAEAAKQLQKVMEQNS</sequence>
<comment type="subunit">
    <text evidence="3">Homodimer.</text>
</comment>
<dbReference type="InterPro" id="IPR004636">
    <property type="entry name" value="AcOrn/SuccOrn_fam"/>
</dbReference>
<dbReference type="AlphaFoldDB" id="A0A251ZU86"/>
<evidence type="ECO:0000256" key="3">
    <source>
        <dbReference type="HAMAP-Rule" id="MF_01107"/>
    </source>
</evidence>
<gene>
    <name evidence="3" type="primary">argD</name>
    <name evidence="4" type="ORF">HK18_09315</name>
</gene>
<accession>A0A251ZU86</accession>
<feature type="binding site" evidence="3">
    <location>
        <position position="132"/>
    </location>
    <ligand>
        <name>N(2)-acetyl-L-ornithine</name>
        <dbReference type="ChEBI" id="CHEBI:57805"/>
    </ligand>
</feature>
<comment type="miscellaneous">
    <text evidence="3">May also have succinyldiaminopimelate aminotransferase activity, thus carrying out the corresponding step in lysine biosynthesis.</text>
</comment>
<feature type="binding site" evidence="3">
    <location>
        <begin position="214"/>
        <end position="217"/>
    </location>
    <ligand>
        <name>pyridoxal 5'-phosphate</name>
        <dbReference type="ChEBI" id="CHEBI:597326"/>
    </ligand>
</feature>
<dbReference type="Proteomes" id="UP000194946">
    <property type="component" value="Unassembled WGS sequence"/>
</dbReference>
<dbReference type="InterPro" id="IPR015421">
    <property type="entry name" value="PyrdxlP-dep_Trfase_major"/>
</dbReference>
<evidence type="ECO:0000256" key="2">
    <source>
        <dbReference type="ARBA" id="ARBA00022898"/>
    </source>
</evidence>
<keyword evidence="3" id="KW-0028">Amino-acid biosynthesis</keyword>
<feature type="binding site" evidence="3">
    <location>
        <begin position="96"/>
        <end position="97"/>
    </location>
    <ligand>
        <name>pyridoxal 5'-phosphate</name>
        <dbReference type="ChEBI" id="CHEBI:597326"/>
    </ligand>
</feature>
<dbReference type="InterPro" id="IPR005814">
    <property type="entry name" value="Aminotrans_3"/>
</dbReference>